<keyword evidence="2" id="KW-1185">Reference proteome</keyword>
<dbReference type="HOGENOM" id="CLU_1916466_0_0_1"/>
<dbReference type="InParanoid" id="C0P0W7"/>
<name>C0P0W7_AJECG</name>
<dbReference type="EMBL" id="GG663382">
    <property type="protein sequence ID" value="EEH02767.1"/>
    <property type="molecule type" value="Genomic_DNA"/>
</dbReference>
<evidence type="ECO:0000313" key="2">
    <source>
        <dbReference type="Proteomes" id="UP000001631"/>
    </source>
</evidence>
<proteinExistence type="predicted"/>
<dbReference type="AlphaFoldDB" id="C0P0W7"/>
<sequence>MSHRVFVIGGPGHEIEAPCGKGHGVEEFPPRAPASSSMTASPSPVFFCQVQLLGRGTHCAPQADAQGVAHSYMDHTGMVHASSITALAYKNIPYLRKRGRSQSPKASHIDCRSGEVAAHPPLSLLALEDGTR</sequence>
<accession>C0P0W7</accession>
<organism evidence="1 2">
    <name type="scientific">Ajellomyces capsulatus (strain G186AR / H82 / ATCC MYA-2454 / RMSCC 2432)</name>
    <name type="common">Darling's disease fungus</name>
    <name type="synonym">Histoplasma capsulatum</name>
    <dbReference type="NCBI Taxonomy" id="447093"/>
    <lineage>
        <taxon>Eukaryota</taxon>
        <taxon>Fungi</taxon>
        <taxon>Dikarya</taxon>
        <taxon>Ascomycota</taxon>
        <taxon>Pezizomycotina</taxon>
        <taxon>Eurotiomycetes</taxon>
        <taxon>Eurotiomycetidae</taxon>
        <taxon>Onygenales</taxon>
        <taxon>Ajellomycetaceae</taxon>
        <taxon>Histoplasma</taxon>
    </lineage>
</organism>
<dbReference type="RefSeq" id="XP_045283248.1">
    <property type="nucleotide sequence ID" value="XM_045436096.1"/>
</dbReference>
<dbReference type="Proteomes" id="UP000001631">
    <property type="component" value="Unassembled WGS sequence"/>
</dbReference>
<evidence type="ECO:0000313" key="1">
    <source>
        <dbReference type="EMBL" id="EEH02767.1"/>
    </source>
</evidence>
<gene>
    <name evidence="1" type="ORF">HCBG_09047</name>
</gene>
<dbReference type="GeneID" id="69042063"/>
<protein>
    <submittedName>
        <fullName evidence="1">Uncharacterized protein</fullName>
    </submittedName>
</protein>
<reference evidence="1" key="1">
    <citation type="submission" date="2009-02" db="EMBL/GenBank/DDBJ databases">
        <title>The Genome Sequence of Ajellomyces capsulatus strain G186AR.</title>
        <authorList>
            <consortium name="The Broad Institute Genome Sequencing Platform"/>
            <person name="Champion M."/>
            <person name="Cuomo C."/>
            <person name="Ma L.-J."/>
            <person name="Henn M.R."/>
            <person name="Sil A."/>
            <person name="Goldman B."/>
            <person name="Young S.K."/>
            <person name="Kodira C.D."/>
            <person name="Zeng Q."/>
            <person name="Koehrsen M."/>
            <person name="Alvarado L."/>
            <person name="Berlin A."/>
            <person name="Borenstein D."/>
            <person name="Chen Z."/>
            <person name="Engels R."/>
            <person name="Freedman E."/>
            <person name="Gellesch M."/>
            <person name="Goldberg J."/>
            <person name="Griggs A."/>
            <person name="Gujja S."/>
            <person name="Heiman D."/>
            <person name="Hepburn T."/>
            <person name="Howarth C."/>
            <person name="Jen D."/>
            <person name="Larson L."/>
            <person name="Lewis B."/>
            <person name="Mehta T."/>
            <person name="Park D."/>
            <person name="Pearson M."/>
            <person name="Roberts A."/>
            <person name="Saif S."/>
            <person name="Shea T."/>
            <person name="Shenoy N."/>
            <person name="Sisk P."/>
            <person name="Stolte C."/>
            <person name="Sykes S."/>
            <person name="Walk T."/>
            <person name="White J."/>
            <person name="Yandava C."/>
            <person name="Klein B."/>
            <person name="McEwen J.G."/>
            <person name="Puccia R."/>
            <person name="Goldman G.H."/>
            <person name="Felipe M.S."/>
            <person name="Nino-Vega G."/>
            <person name="San-Blas G."/>
            <person name="Taylor J."/>
            <person name="Mendoza L."/>
            <person name="Galagan J."/>
            <person name="Nusbaum C."/>
            <person name="Birren B."/>
        </authorList>
    </citation>
    <scope>NUCLEOTIDE SEQUENCE</scope>
    <source>
        <strain evidence="1">G186AR</strain>
    </source>
</reference>